<dbReference type="InterPro" id="IPR012337">
    <property type="entry name" value="RNaseH-like_sf"/>
</dbReference>
<dbReference type="PANTHER" id="PTHR47723">
    <property type="entry name" value="OS05G0353850 PROTEIN"/>
    <property type="match status" value="1"/>
</dbReference>
<protein>
    <recommendedName>
        <fullName evidence="1">RNase H type-1 domain-containing protein</fullName>
    </recommendedName>
</protein>
<proteinExistence type="predicted"/>
<gene>
    <name evidence="2" type="ORF">TRITD_7Bv1G026250</name>
</gene>
<evidence type="ECO:0000259" key="1">
    <source>
        <dbReference type="Pfam" id="PF13456"/>
    </source>
</evidence>
<dbReference type="Proteomes" id="UP000324705">
    <property type="component" value="Chromosome 7B"/>
</dbReference>
<dbReference type="SUPFAM" id="SSF53098">
    <property type="entry name" value="Ribonuclease H-like"/>
    <property type="match status" value="1"/>
</dbReference>
<dbReference type="EMBL" id="LT934124">
    <property type="protein sequence ID" value="VAI83937.1"/>
    <property type="molecule type" value="Genomic_DNA"/>
</dbReference>
<dbReference type="PANTHER" id="PTHR47723:SF24">
    <property type="entry name" value="RNASE H TYPE-1 DOMAIN-CONTAINING PROTEIN"/>
    <property type="match status" value="1"/>
</dbReference>
<dbReference type="AlphaFoldDB" id="A0A9R1BWQ2"/>
<reference evidence="2 3" key="1">
    <citation type="submission" date="2017-09" db="EMBL/GenBank/DDBJ databases">
        <authorList>
            <consortium name="International Durum Wheat Genome Sequencing Consortium (IDWGSC)"/>
            <person name="Milanesi L."/>
        </authorList>
    </citation>
    <scope>NUCLEOTIDE SEQUENCE [LARGE SCALE GENOMIC DNA]</scope>
    <source>
        <strain evidence="3">cv. Svevo</strain>
    </source>
</reference>
<dbReference type="CDD" id="cd06222">
    <property type="entry name" value="RNase_H_like"/>
    <property type="match status" value="1"/>
</dbReference>
<evidence type="ECO:0000313" key="2">
    <source>
        <dbReference type="EMBL" id="VAI83937.1"/>
    </source>
</evidence>
<dbReference type="InterPro" id="IPR053151">
    <property type="entry name" value="RNase_H-like"/>
</dbReference>
<keyword evidence="3" id="KW-1185">Reference proteome</keyword>
<dbReference type="Gramene" id="TRITD7Bv1G026250.1">
    <property type="protein sequence ID" value="TRITD7Bv1G026250.1"/>
    <property type="gene ID" value="TRITD7Bv1G026250"/>
</dbReference>
<dbReference type="Gene3D" id="3.30.420.10">
    <property type="entry name" value="Ribonuclease H-like superfamily/Ribonuclease H"/>
    <property type="match status" value="1"/>
</dbReference>
<dbReference type="InterPro" id="IPR036397">
    <property type="entry name" value="RNaseH_sf"/>
</dbReference>
<dbReference type="GO" id="GO:0004523">
    <property type="term" value="F:RNA-DNA hybrid ribonuclease activity"/>
    <property type="evidence" value="ECO:0007669"/>
    <property type="project" value="InterPro"/>
</dbReference>
<accession>A0A9R1BWQ2</accession>
<sequence>MILRSSSGEIIFSACRALFSCRDALEAELCACMEGLSSSIQRSDLPIAIDVDSAMVVAMITCDDMNRSAYASLVNEIRYLFTLRQSCITHVSWSQNKASDSLASFGRTQGRTMTWIGSGPSEVLELVATDCTEPVIE</sequence>
<dbReference type="InterPro" id="IPR044730">
    <property type="entry name" value="RNase_H-like_dom_plant"/>
</dbReference>
<evidence type="ECO:0000313" key="3">
    <source>
        <dbReference type="Proteomes" id="UP000324705"/>
    </source>
</evidence>
<name>A0A9R1BWQ2_TRITD</name>
<organism evidence="2 3">
    <name type="scientific">Triticum turgidum subsp. durum</name>
    <name type="common">Durum wheat</name>
    <name type="synonym">Triticum durum</name>
    <dbReference type="NCBI Taxonomy" id="4567"/>
    <lineage>
        <taxon>Eukaryota</taxon>
        <taxon>Viridiplantae</taxon>
        <taxon>Streptophyta</taxon>
        <taxon>Embryophyta</taxon>
        <taxon>Tracheophyta</taxon>
        <taxon>Spermatophyta</taxon>
        <taxon>Magnoliopsida</taxon>
        <taxon>Liliopsida</taxon>
        <taxon>Poales</taxon>
        <taxon>Poaceae</taxon>
        <taxon>BOP clade</taxon>
        <taxon>Pooideae</taxon>
        <taxon>Triticodae</taxon>
        <taxon>Triticeae</taxon>
        <taxon>Triticinae</taxon>
        <taxon>Triticum</taxon>
    </lineage>
</organism>
<dbReference type="InterPro" id="IPR002156">
    <property type="entry name" value="RNaseH_domain"/>
</dbReference>
<dbReference type="Pfam" id="PF13456">
    <property type="entry name" value="RVT_3"/>
    <property type="match status" value="1"/>
</dbReference>
<dbReference type="GO" id="GO:0003676">
    <property type="term" value="F:nucleic acid binding"/>
    <property type="evidence" value="ECO:0007669"/>
    <property type="project" value="InterPro"/>
</dbReference>
<feature type="domain" description="RNase H type-1" evidence="1">
    <location>
        <begin position="1"/>
        <end position="105"/>
    </location>
</feature>